<dbReference type="HOGENOM" id="CLU_1076569_0_0_7"/>
<keyword evidence="1" id="KW-1133">Transmembrane helix</keyword>
<name>A0A0B5FNJ7_9BACT</name>
<keyword evidence="3" id="KW-1185">Reference proteome</keyword>
<evidence type="ECO:0000256" key="1">
    <source>
        <dbReference type="SAM" id="Phobius"/>
    </source>
</evidence>
<dbReference type="KEGG" id="gsb:GSUB_01840"/>
<dbReference type="EMBL" id="CP010311">
    <property type="protein sequence ID" value="AJF05565.1"/>
    <property type="molecule type" value="Genomic_DNA"/>
</dbReference>
<organism evidence="2 3">
    <name type="scientific">Geoalkalibacter subterraneus</name>
    <dbReference type="NCBI Taxonomy" id="483547"/>
    <lineage>
        <taxon>Bacteria</taxon>
        <taxon>Pseudomonadati</taxon>
        <taxon>Thermodesulfobacteriota</taxon>
        <taxon>Desulfuromonadia</taxon>
        <taxon>Desulfuromonadales</taxon>
        <taxon>Geoalkalibacteraceae</taxon>
        <taxon>Geoalkalibacter</taxon>
    </lineage>
</organism>
<proteinExistence type="predicted"/>
<dbReference type="RefSeq" id="WP_040198941.1">
    <property type="nucleotide sequence ID" value="NZ_CP010311.1"/>
</dbReference>
<keyword evidence="1" id="KW-0472">Membrane</keyword>
<protein>
    <submittedName>
        <fullName evidence="2">Uncharacterized protein</fullName>
    </submittedName>
</protein>
<accession>A0A0B5FNJ7</accession>
<feature type="transmembrane region" description="Helical" evidence="1">
    <location>
        <begin position="30"/>
        <end position="53"/>
    </location>
</feature>
<feature type="transmembrane region" description="Helical" evidence="1">
    <location>
        <begin position="65"/>
        <end position="87"/>
    </location>
</feature>
<sequence length="251" mass="28417">MNAKMDSHQDVRSAEGVGGVFGRSEIKTFFVNYLVTILVVEGLIFFVCFINALAGEQGIFPWKAFIFASFTAPIAITFIFAIIVLTFNRYIFRAPDQQFATSSSLAESEDGRIYKFLNLTQRVPFLLSLLLLIVACWVGFNMDIIAAYMARAGESAVRYFVIAFSVILGVATIFAILWLVLSYRLRMRRMTSQQRYRQDVMDRFGLVILDDNTVLDREGNQVLLSDGRDGNPGNGSDDNKDIRLLPRFNRE</sequence>
<dbReference type="OrthoDB" id="5415347at2"/>
<evidence type="ECO:0000313" key="3">
    <source>
        <dbReference type="Proteomes" id="UP000035036"/>
    </source>
</evidence>
<dbReference type="AlphaFoldDB" id="A0A0B5FNJ7"/>
<feature type="transmembrane region" description="Helical" evidence="1">
    <location>
        <begin position="156"/>
        <end position="181"/>
    </location>
</feature>
<gene>
    <name evidence="2" type="ORF">GSUB_01840</name>
</gene>
<dbReference type="Proteomes" id="UP000035036">
    <property type="component" value="Chromosome"/>
</dbReference>
<reference evidence="2 3" key="1">
    <citation type="journal article" date="2015" name="Genome Announc.">
        <title>Genomes of Geoalkalibacter ferrihydriticus Z-0531T and Geoalkalibacter subterraneus Red1T, Two Haloalkaliphilic Metal-Reducing Deltaproteobacteria.</title>
        <authorList>
            <person name="Badalamenti J.P."/>
            <person name="Krajmalnik-Brown R."/>
            <person name="Torres C.I."/>
            <person name="Bond D.R."/>
        </authorList>
    </citation>
    <scope>NUCLEOTIDE SEQUENCE [LARGE SCALE GENOMIC DNA]</scope>
    <source>
        <strain evidence="2 3">Red1</strain>
    </source>
</reference>
<evidence type="ECO:0000313" key="2">
    <source>
        <dbReference type="EMBL" id="AJF05565.1"/>
    </source>
</evidence>
<feature type="transmembrane region" description="Helical" evidence="1">
    <location>
        <begin position="125"/>
        <end position="150"/>
    </location>
</feature>
<keyword evidence="1" id="KW-0812">Transmembrane</keyword>